<organism evidence="2 3">
    <name type="scientific">Rasamsonia emersonii (strain ATCC 16479 / CBS 393.64 / IMI 116815)</name>
    <dbReference type="NCBI Taxonomy" id="1408163"/>
    <lineage>
        <taxon>Eukaryota</taxon>
        <taxon>Fungi</taxon>
        <taxon>Dikarya</taxon>
        <taxon>Ascomycota</taxon>
        <taxon>Pezizomycotina</taxon>
        <taxon>Eurotiomycetes</taxon>
        <taxon>Eurotiomycetidae</taxon>
        <taxon>Eurotiales</taxon>
        <taxon>Trichocomaceae</taxon>
        <taxon>Rasamsonia</taxon>
    </lineage>
</organism>
<evidence type="ECO:0000313" key="3">
    <source>
        <dbReference type="Proteomes" id="UP000053958"/>
    </source>
</evidence>
<keyword evidence="3" id="KW-1185">Reference proteome</keyword>
<feature type="non-terminal residue" evidence="2">
    <location>
        <position position="1"/>
    </location>
</feature>
<evidence type="ECO:0000313" key="2">
    <source>
        <dbReference type="EMBL" id="KKA17277.1"/>
    </source>
</evidence>
<accession>A0A0F4YGA3</accession>
<comment type="caution">
    <text evidence="2">The sequence shown here is derived from an EMBL/GenBank/DDBJ whole genome shotgun (WGS) entry which is preliminary data.</text>
</comment>
<proteinExistence type="predicted"/>
<feature type="region of interest" description="Disordered" evidence="1">
    <location>
        <begin position="1"/>
        <end position="88"/>
    </location>
</feature>
<dbReference type="RefSeq" id="XP_013323889.1">
    <property type="nucleotide sequence ID" value="XM_013468435.1"/>
</dbReference>
<evidence type="ECO:0000256" key="1">
    <source>
        <dbReference type="SAM" id="MobiDB-lite"/>
    </source>
</evidence>
<dbReference type="Proteomes" id="UP000053958">
    <property type="component" value="Unassembled WGS sequence"/>
</dbReference>
<dbReference type="AlphaFoldDB" id="A0A0F4YGA3"/>
<dbReference type="GeneID" id="25321045"/>
<protein>
    <submittedName>
        <fullName evidence="2">Uncharacterized protein</fullName>
    </submittedName>
</protein>
<feature type="compositionally biased region" description="Basic and acidic residues" evidence="1">
    <location>
        <begin position="22"/>
        <end position="34"/>
    </location>
</feature>
<name>A0A0F4YGA3_RASE3</name>
<reference evidence="2 3" key="1">
    <citation type="submission" date="2015-04" db="EMBL/GenBank/DDBJ databases">
        <authorList>
            <person name="Heijne W.H."/>
            <person name="Fedorova N.D."/>
            <person name="Nierman W.C."/>
            <person name="Vollebregt A.W."/>
            <person name="Zhao Z."/>
            <person name="Wu L."/>
            <person name="Kumar M."/>
            <person name="Stam H."/>
            <person name="van den Berg M.A."/>
            <person name="Pel H.J."/>
        </authorList>
    </citation>
    <scope>NUCLEOTIDE SEQUENCE [LARGE SCALE GENOMIC DNA]</scope>
    <source>
        <strain evidence="2 3">CBS 393.64</strain>
    </source>
</reference>
<feature type="compositionally biased region" description="Basic and acidic residues" evidence="1">
    <location>
        <begin position="60"/>
        <end position="74"/>
    </location>
</feature>
<sequence length="107" mass="11645">APAPLQTGKPSTIWSRLRTKTGHRESSIRQDQPSHRCAAGFSSGECAPGAHGAGVPSRVEGTDRSAHREADKRIFGSPLKPFVDGTQLRRQAPFRNEILPPPPLHYV</sequence>
<dbReference type="EMBL" id="LASV01000678">
    <property type="protein sequence ID" value="KKA17277.1"/>
    <property type="molecule type" value="Genomic_DNA"/>
</dbReference>
<gene>
    <name evidence="2" type="ORF">T310_8954</name>
</gene>